<evidence type="ECO:0008006" key="4">
    <source>
        <dbReference type="Google" id="ProtNLM"/>
    </source>
</evidence>
<dbReference type="SUPFAM" id="SSF52540">
    <property type="entry name" value="P-loop containing nucleoside triphosphate hydrolases"/>
    <property type="match status" value="1"/>
</dbReference>
<reference evidence="2 3" key="1">
    <citation type="submission" date="2017-04" db="EMBL/GenBank/DDBJ databases">
        <title>Draft genome sequence of Tuber borchii Vittad., a whitish edible truffle.</title>
        <authorList>
            <consortium name="DOE Joint Genome Institute"/>
            <person name="Murat C."/>
            <person name="Kuo A."/>
            <person name="Barry K.W."/>
            <person name="Clum A."/>
            <person name="Dockter R.B."/>
            <person name="Fauchery L."/>
            <person name="Iotti M."/>
            <person name="Kohler A."/>
            <person name="Labutti K."/>
            <person name="Lindquist E.A."/>
            <person name="Lipzen A."/>
            <person name="Ohm R.A."/>
            <person name="Wang M."/>
            <person name="Grigoriev I.V."/>
            <person name="Zambonelli A."/>
            <person name="Martin F.M."/>
        </authorList>
    </citation>
    <scope>NUCLEOTIDE SEQUENCE [LARGE SCALE GENOMIC DNA]</scope>
    <source>
        <strain evidence="2 3">Tbo3840</strain>
    </source>
</reference>
<organism evidence="2 3">
    <name type="scientific">Tuber borchii</name>
    <name type="common">White truffle</name>
    <dbReference type="NCBI Taxonomy" id="42251"/>
    <lineage>
        <taxon>Eukaryota</taxon>
        <taxon>Fungi</taxon>
        <taxon>Dikarya</taxon>
        <taxon>Ascomycota</taxon>
        <taxon>Pezizomycotina</taxon>
        <taxon>Pezizomycetes</taxon>
        <taxon>Pezizales</taxon>
        <taxon>Tuberaceae</taxon>
        <taxon>Tuber</taxon>
    </lineage>
</organism>
<dbReference type="InterPro" id="IPR027417">
    <property type="entry name" value="P-loop_NTPase"/>
</dbReference>
<dbReference type="OrthoDB" id="8954335at2759"/>
<evidence type="ECO:0000256" key="1">
    <source>
        <dbReference type="SAM" id="MobiDB-lite"/>
    </source>
</evidence>
<evidence type="ECO:0000313" key="3">
    <source>
        <dbReference type="Proteomes" id="UP000244722"/>
    </source>
</evidence>
<feature type="region of interest" description="Disordered" evidence="1">
    <location>
        <begin position="46"/>
        <end position="92"/>
    </location>
</feature>
<feature type="compositionally biased region" description="Polar residues" evidence="1">
    <location>
        <begin position="69"/>
        <end position="78"/>
    </location>
</feature>
<protein>
    <recommendedName>
        <fullName evidence="4">G domain-containing protein</fullName>
    </recommendedName>
</protein>
<dbReference type="STRING" id="42251.A0A2T6ZAA1"/>
<sequence length="401" mass="44490">MLVPQSPGSMIGEGPAYPRLCNRNGPLFSSAPELYHLTPKYLISQTPSKLPRTKDRKMSYLPRAPNGPRDNSNAFNTTGSSNHNANAQNHNSGAFNTTTYSYANIFVNYTPNEIEEIARRIPGTLSPPFLAHTHSIQSPNMGMPAAPPMSHAIPSAYLPGSSLPMDDPEKEVIIAVMGPKGNTHVCPKPAVYQLRQLLGAGKSYFIREVSGILDIEISDTQPWYSSLKLRTYSFPYGPTKITLVDTPGFHAYDDKRNYEILAEISAWTSSAYMQGKLLSGIIYLHNILWIRELGSGTPHLSILHGLCGSSALRNVLLATTQWSNPNLESGERNENVIRNSSYWRSLFARGATIERFMGTRESGLELINQLIEKEPKPLLIQHQMVDLNMTLEETDVGKCMK</sequence>
<keyword evidence="3" id="KW-1185">Reference proteome</keyword>
<proteinExistence type="predicted"/>
<feature type="compositionally biased region" description="Low complexity" evidence="1">
    <location>
        <begin position="79"/>
        <end position="92"/>
    </location>
</feature>
<evidence type="ECO:0000313" key="2">
    <source>
        <dbReference type="EMBL" id="PUU72376.1"/>
    </source>
</evidence>
<gene>
    <name evidence="2" type="ORF">B9Z19DRAFT_1111768</name>
</gene>
<name>A0A2T6ZAA1_TUBBO</name>
<dbReference type="AlphaFoldDB" id="A0A2T6ZAA1"/>
<dbReference type="Gene3D" id="3.40.50.300">
    <property type="entry name" value="P-loop containing nucleotide triphosphate hydrolases"/>
    <property type="match status" value="1"/>
</dbReference>
<dbReference type="Proteomes" id="UP000244722">
    <property type="component" value="Unassembled WGS sequence"/>
</dbReference>
<comment type="caution">
    <text evidence="2">The sequence shown here is derived from an EMBL/GenBank/DDBJ whole genome shotgun (WGS) entry which is preliminary data.</text>
</comment>
<accession>A0A2T6ZAA1</accession>
<dbReference type="EMBL" id="NESQ01000554">
    <property type="protein sequence ID" value="PUU72376.1"/>
    <property type="molecule type" value="Genomic_DNA"/>
</dbReference>